<dbReference type="InterPro" id="IPR036390">
    <property type="entry name" value="WH_DNA-bd_sf"/>
</dbReference>
<keyword evidence="8" id="KW-1185">Reference proteome</keyword>
<organism evidence="7 8">
    <name type="scientific">Clostridium cadaveris</name>
    <dbReference type="NCBI Taxonomy" id="1529"/>
    <lineage>
        <taxon>Bacteria</taxon>
        <taxon>Bacillati</taxon>
        <taxon>Bacillota</taxon>
        <taxon>Clostridia</taxon>
        <taxon>Eubacteriales</taxon>
        <taxon>Clostridiaceae</taxon>
        <taxon>Clostridium</taxon>
    </lineage>
</organism>
<dbReference type="GeneID" id="90543572"/>
<dbReference type="SUPFAM" id="SSF53850">
    <property type="entry name" value="Periplasmic binding protein-like II"/>
    <property type="match status" value="1"/>
</dbReference>
<dbReference type="SUPFAM" id="SSF46785">
    <property type="entry name" value="Winged helix' DNA-binding domain"/>
    <property type="match status" value="1"/>
</dbReference>
<gene>
    <name evidence="6" type="ORF">DBY38_02555</name>
    <name evidence="7" type="ORF">SAMN04487885_1438</name>
</gene>
<dbReference type="Gene3D" id="1.10.10.10">
    <property type="entry name" value="Winged helix-like DNA-binding domain superfamily/Winged helix DNA-binding domain"/>
    <property type="match status" value="1"/>
</dbReference>
<dbReference type="eggNOG" id="COG0583">
    <property type="taxonomic scope" value="Bacteria"/>
</dbReference>
<dbReference type="PANTHER" id="PTHR30126:SF39">
    <property type="entry name" value="HTH-TYPE TRANSCRIPTIONAL REGULATOR CYSL"/>
    <property type="match status" value="1"/>
</dbReference>
<dbReference type="PRINTS" id="PR00039">
    <property type="entry name" value="HTHLYSR"/>
</dbReference>
<evidence type="ECO:0000313" key="8">
    <source>
        <dbReference type="Proteomes" id="UP000182135"/>
    </source>
</evidence>
<dbReference type="EMBL" id="QAMZ01000013">
    <property type="protein sequence ID" value="PWL55092.1"/>
    <property type="molecule type" value="Genomic_DNA"/>
</dbReference>
<evidence type="ECO:0000313" key="9">
    <source>
        <dbReference type="Proteomes" id="UP000246114"/>
    </source>
</evidence>
<dbReference type="PANTHER" id="PTHR30126">
    <property type="entry name" value="HTH-TYPE TRANSCRIPTIONAL REGULATOR"/>
    <property type="match status" value="1"/>
</dbReference>
<evidence type="ECO:0000256" key="1">
    <source>
        <dbReference type="ARBA" id="ARBA00009437"/>
    </source>
</evidence>
<evidence type="ECO:0000313" key="7">
    <source>
        <dbReference type="EMBL" id="SFG27686.1"/>
    </source>
</evidence>
<dbReference type="AlphaFoldDB" id="A0A1I2QPW2"/>
<protein>
    <submittedName>
        <fullName evidence="7">DNA-binding transcriptional regulator, LysR family</fullName>
    </submittedName>
    <submittedName>
        <fullName evidence="6">LysR family transcriptional regulator</fullName>
    </submittedName>
</protein>
<evidence type="ECO:0000259" key="5">
    <source>
        <dbReference type="PROSITE" id="PS50931"/>
    </source>
</evidence>
<dbReference type="Proteomes" id="UP000182135">
    <property type="component" value="Unassembled WGS sequence"/>
</dbReference>
<reference evidence="7 8" key="1">
    <citation type="submission" date="2016-10" db="EMBL/GenBank/DDBJ databases">
        <authorList>
            <person name="de Groot N.N."/>
        </authorList>
    </citation>
    <scope>NUCLEOTIDE SEQUENCE [LARGE SCALE GENOMIC DNA]</scope>
    <source>
        <strain evidence="7 8">NLAE-zl-G419</strain>
    </source>
</reference>
<dbReference type="GO" id="GO:0000976">
    <property type="term" value="F:transcription cis-regulatory region binding"/>
    <property type="evidence" value="ECO:0007669"/>
    <property type="project" value="TreeGrafter"/>
</dbReference>
<dbReference type="Pfam" id="PF03466">
    <property type="entry name" value="LysR_substrate"/>
    <property type="match status" value="1"/>
</dbReference>
<reference evidence="6 9" key="2">
    <citation type="submission" date="2018-03" db="EMBL/GenBank/DDBJ databases">
        <title>The uncultured portion of the human microbiome is neutrally assembled.</title>
        <authorList>
            <person name="Jeraldo P."/>
            <person name="Boardman L."/>
            <person name="White B.A."/>
            <person name="Nelson H."/>
            <person name="Goldenfeld N."/>
            <person name="Chia N."/>
        </authorList>
    </citation>
    <scope>NUCLEOTIDE SEQUENCE [LARGE SCALE GENOMIC DNA]</scope>
    <source>
        <strain evidence="6">CIM:MAG 903</strain>
    </source>
</reference>
<sequence length="295" mass="33715">MIDNKIKTLLTLVNVGSYTKAARHLALTQPAVSHHIKLLEQEYGIKIFYSDKKKLIPTPEGEILIKYSRRAIALEENAIKAIEDNRKQVKSLVIGITPTAEENLVPYVFASYCNEHPKIHINIVTNTINNIYDMLKAYELDLAIIEGRITDDRFTSILLDTDYLCLAVSPKHKFAKRKSVNLLELKKENFILRQPNAGTRKLFENHLISHSENINNFNVIMELDNVSLIKDLVSSNLGITVISHKSCRDEIAAGKLVVVPIENLIMTREINMIYPKDFHHKDILDDIRMAYNLKN</sequence>
<comment type="similarity">
    <text evidence="1">Belongs to the LysR transcriptional regulatory family.</text>
</comment>
<dbReference type="Pfam" id="PF00126">
    <property type="entry name" value="HTH_1"/>
    <property type="match status" value="1"/>
</dbReference>
<dbReference type="EMBL" id="FOOE01000043">
    <property type="protein sequence ID" value="SFG27686.1"/>
    <property type="molecule type" value="Genomic_DNA"/>
</dbReference>
<evidence type="ECO:0000256" key="2">
    <source>
        <dbReference type="ARBA" id="ARBA00023015"/>
    </source>
</evidence>
<keyword evidence="2" id="KW-0805">Transcription regulation</keyword>
<dbReference type="Gene3D" id="3.40.190.290">
    <property type="match status" value="1"/>
</dbReference>
<dbReference type="Proteomes" id="UP000246114">
    <property type="component" value="Unassembled WGS sequence"/>
</dbReference>
<dbReference type="STRING" id="1529.SAMN04487885_1438"/>
<proteinExistence type="inferred from homology"/>
<dbReference type="InterPro" id="IPR005119">
    <property type="entry name" value="LysR_subst-bd"/>
</dbReference>
<evidence type="ECO:0000256" key="4">
    <source>
        <dbReference type="ARBA" id="ARBA00023163"/>
    </source>
</evidence>
<accession>A0A1I2QPW2</accession>
<dbReference type="OrthoDB" id="9785745at2"/>
<dbReference type="InterPro" id="IPR036388">
    <property type="entry name" value="WH-like_DNA-bd_sf"/>
</dbReference>
<feature type="domain" description="HTH lysR-type" evidence="5">
    <location>
        <begin position="1"/>
        <end position="58"/>
    </location>
</feature>
<dbReference type="RefSeq" id="WP_027639807.1">
    <property type="nucleotide sequence ID" value="NZ_BAAACD010000028.1"/>
</dbReference>
<dbReference type="GO" id="GO:0003700">
    <property type="term" value="F:DNA-binding transcription factor activity"/>
    <property type="evidence" value="ECO:0007669"/>
    <property type="project" value="InterPro"/>
</dbReference>
<dbReference type="PROSITE" id="PS50931">
    <property type="entry name" value="HTH_LYSR"/>
    <property type="match status" value="1"/>
</dbReference>
<evidence type="ECO:0000256" key="3">
    <source>
        <dbReference type="ARBA" id="ARBA00023125"/>
    </source>
</evidence>
<dbReference type="InterPro" id="IPR000847">
    <property type="entry name" value="LysR_HTH_N"/>
</dbReference>
<keyword evidence="3 7" id="KW-0238">DNA-binding</keyword>
<evidence type="ECO:0000313" key="6">
    <source>
        <dbReference type="EMBL" id="PWL55092.1"/>
    </source>
</evidence>
<keyword evidence="4" id="KW-0804">Transcription</keyword>
<name>A0A1I2QPW2_9CLOT</name>